<accession>A0A0F9GKD2</accession>
<feature type="non-terminal residue" evidence="1">
    <location>
        <position position="1"/>
    </location>
</feature>
<evidence type="ECO:0000313" key="1">
    <source>
        <dbReference type="EMBL" id="KKL90941.1"/>
    </source>
</evidence>
<proteinExistence type="predicted"/>
<sequence length="69" mass="7679">EAEGGRETNNKRRNRMIRITIDTGRDGKPIVCVSSEEYEGPIMMAKAYNDTMNALYAKGKAPEKNQSGD</sequence>
<dbReference type="EMBL" id="LAZR01019873">
    <property type="protein sequence ID" value="KKL90941.1"/>
    <property type="molecule type" value="Genomic_DNA"/>
</dbReference>
<dbReference type="AlphaFoldDB" id="A0A0F9GKD2"/>
<name>A0A0F9GKD2_9ZZZZ</name>
<protein>
    <submittedName>
        <fullName evidence="1">Uncharacterized protein</fullName>
    </submittedName>
</protein>
<comment type="caution">
    <text evidence="1">The sequence shown here is derived from an EMBL/GenBank/DDBJ whole genome shotgun (WGS) entry which is preliminary data.</text>
</comment>
<gene>
    <name evidence="1" type="ORF">LCGC14_1899740</name>
</gene>
<organism evidence="1">
    <name type="scientific">marine sediment metagenome</name>
    <dbReference type="NCBI Taxonomy" id="412755"/>
    <lineage>
        <taxon>unclassified sequences</taxon>
        <taxon>metagenomes</taxon>
        <taxon>ecological metagenomes</taxon>
    </lineage>
</organism>
<reference evidence="1" key="1">
    <citation type="journal article" date="2015" name="Nature">
        <title>Complex archaea that bridge the gap between prokaryotes and eukaryotes.</title>
        <authorList>
            <person name="Spang A."/>
            <person name="Saw J.H."/>
            <person name="Jorgensen S.L."/>
            <person name="Zaremba-Niedzwiedzka K."/>
            <person name="Martijn J."/>
            <person name="Lind A.E."/>
            <person name="van Eijk R."/>
            <person name="Schleper C."/>
            <person name="Guy L."/>
            <person name="Ettema T.J."/>
        </authorList>
    </citation>
    <scope>NUCLEOTIDE SEQUENCE</scope>
</reference>